<reference evidence="3 4" key="1">
    <citation type="submission" date="2020-09" db="EMBL/GenBank/DDBJ databases">
        <title>Biosynthesis of the nuclear factor of activated T cells inhibitor NFAT-133 and its congeners in Streptomyces pactum.</title>
        <authorList>
            <person name="Zhou W."/>
            <person name="Posri P."/>
            <person name="Abugrain M.E."/>
            <person name="Weisberg A.J."/>
            <person name="Chang J.H."/>
            <person name="Mahmud T."/>
        </authorList>
    </citation>
    <scope>NUCLEOTIDE SEQUENCE [LARGE SCALE GENOMIC DNA]</scope>
    <source>
        <strain evidence="3 4">ATCC 27456</strain>
    </source>
</reference>
<proteinExistence type="predicted"/>
<evidence type="ECO:0000259" key="2">
    <source>
        <dbReference type="Pfam" id="PF05305"/>
    </source>
</evidence>
<feature type="compositionally biased region" description="Low complexity" evidence="1">
    <location>
        <begin position="39"/>
        <end position="69"/>
    </location>
</feature>
<dbReference type="EMBL" id="JACYXC010000002">
    <property type="protein sequence ID" value="MBH5338584.1"/>
    <property type="molecule type" value="Genomic_DNA"/>
</dbReference>
<sequence length="152" mass="15181">MERMKALGMVAGALVIGVAGLTGCSDDDGGDAAADRPGRSAGAPAEPGADAPAESGADAPAAEEASAVPSPDPAQTADLLKRLGEIHPTLATEQDKAVSRARNVCDDARWSEGDDAGVNARAADRFSGGGTPALTPEQGARIVTAVRETFCP</sequence>
<feature type="region of interest" description="Disordered" evidence="1">
    <location>
        <begin position="24"/>
        <end position="77"/>
    </location>
</feature>
<organism evidence="3 4">
    <name type="scientific">Streptomyces pactum</name>
    <dbReference type="NCBI Taxonomy" id="68249"/>
    <lineage>
        <taxon>Bacteria</taxon>
        <taxon>Bacillati</taxon>
        <taxon>Actinomycetota</taxon>
        <taxon>Actinomycetes</taxon>
        <taxon>Kitasatosporales</taxon>
        <taxon>Streptomycetaceae</taxon>
        <taxon>Streptomyces</taxon>
    </lineage>
</organism>
<dbReference type="RefSeq" id="WP_197992379.1">
    <property type="nucleotide sequence ID" value="NZ_JACYXC010000002.1"/>
</dbReference>
<feature type="region of interest" description="Disordered" evidence="1">
    <location>
        <begin position="108"/>
        <end position="136"/>
    </location>
</feature>
<accession>A0ABS0NU71</accession>
<protein>
    <recommendedName>
        <fullName evidence="2">DUF732 domain-containing protein</fullName>
    </recommendedName>
</protein>
<keyword evidence="4" id="KW-1185">Reference proteome</keyword>
<dbReference type="PROSITE" id="PS51257">
    <property type="entry name" value="PROKAR_LIPOPROTEIN"/>
    <property type="match status" value="1"/>
</dbReference>
<evidence type="ECO:0000313" key="3">
    <source>
        <dbReference type="EMBL" id="MBH5338584.1"/>
    </source>
</evidence>
<dbReference type="Proteomes" id="UP000807371">
    <property type="component" value="Unassembled WGS sequence"/>
</dbReference>
<evidence type="ECO:0000313" key="4">
    <source>
        <dbReference type="Proteomes" id="UP000807371"/>
    </source>
</evidence>
<dbReference type="Pfam" id="PF05305">
    <property type="entry name" value="DUF732"/>
    <property type="match status" value="1"/>
</dbReference>
<dbReference type="InterPro" id="IPR007969">
    <property type="entry name" value="DUF732"/>
</dbReference>
<comment type="caution">
    <text evidence="3">The sequence shown here is derived from an EMBL/GenBank/DDBJ whole genome shotgun (WGS) entry which is preliminary data.</text>
</comment>
<name>A0ABS0NU71_9ACTN</name>
<feature type="domain" description="DUF732" evidence="2">
    <location>
        <begin position="92"/>
        <end position="152"/>
    </location>
</feature>
<evidence type="ECO:0000256" key="1">
    <source>
        <dbReference type="SAM" id="MobiDB-lite"/>
    </source>
</evidence>
<gene>
    <name evidence="3" type="ORF">IHE55_28905</name>
</gene>